<evidence type="ECO:0000256" key="11">
    <source>
        <dbReference type="RuleBase" id="RU004460"/>
    </source>
</evidence>
<dbReference type="SUPFAM" id="SSF56672">
    <property type="entry name" value="DNA/RNA polymerases"/>
    <property type="match status" value="1"/>
</dbReference>
<evidence type="ECO:0000256" key="3">
    <source>
        <dbReference type="ARBA" id="ARBA00022695"/>
    </source>
</evidence>
<dbReference type="SUPFAM" id="SSF53098">
    <property type="entry name" value="Ribonuclease H-like"/>
    <property type="match status" value="1"/>
</dbReference>
<dbReference type="GO" id="GO:0006261">
    <property type="term" value="P:DNA-templated DNA replication"/>
    <property type="evidence" value="ECO:0007669"/>
    <property type="project" value="UniProtKB-UniRule"/>
</dbReference>
<dbReference type="PANTHER" id="PTHR10133:SF27">
    <property type="entry name" value="DNA POLYMERASE NU"/>
    <property type="match status" value="1"/>
</dbReference>
<dbReference type="Gene3D" id="3.30.420.10">
    <property type="entry name" value="Ribonuclease H-like superfamily/Ribonuclease H"/>
    <property type="match status" value="1"/>
</dbReference>
<dbReference type="Gene3D" id="1.10.150.20">
    <property type="entry name" value="5' to 3' exonuclease, C-terminal subdomain"/>
    <property type="match status" value="1"/>
</dbReference>
<keyword evidence="4 11" id="KW-0235">DNA replication</keyword>
<keyword evidence="2 11" id="KW-0808">Transferase</keyword>
<dbReference type="AlphaFoldDB" id="A0A9D1LI45"/>
<accession>A0A9D1LI45</accession>
<dbReference type="InterPro" id="IPR054690">
    <property type="entry name" value="DNA_polI_exonuclease"/>
</dbReference>
<evidence type="ECO:0000313" key="13">
    <source>
        <dbReference type="EMBL" id="HIU40629.1"/>
    </source>
</evidence>
<dbReference type="Gene3D" id="3.30.70.370">
    <property type="match status" value="1"/>
</dbReference>
<dbReference type="FunFam" id="1.10.150.20:FF:000002">
    <property type="entry name" value="DNA polymerase I"/>
    <property type="match status" value="1"/>
</dbReference>
<evidence type="ECO:0000256" key="2">
    <source>
        <dbReference type="ARBA" id="ARBA00022679"/>
    </source>
</evidence>
<name>A0A9D1LI45_9FIRM</name>
<comment type="subunit">
    <text evidence="11">Single-chain monomer with multiple functions.</text>
</comment>
<comment type="catalytic activity">
    <reaction evidence="9 11">
        <text>DNA(n) + a 2'-deoxyribonucleoside 5'-triphosphate = DNA(n+1) + diphosphate</text>
        <dbReference type="Rhea" id="RHEA:22508"/>
        <dbReference type="Rhea" id="RHEA-COMP:17339"/>
        <dbReference type="Rhea" id="RHEA-COMP:17340"/>
        <dbReference type="ChEBI" id="CHEBI:33019"/>
        <dbReference type="ChEBI" id="CHEBI:61560"/>
        <dbReference type="ChEBI" id="CHEBI:173112"/>
        <dbReference type="EC" id="2.7.7.7"/>
    </reaction>
</comment>
<dbReference type="GO" id="GO:0006302">
    <property type="term" value="P:double-strand break repair"/>
    <property type="evidence" value="ECO:0007669"/>
    <property type="project" value="TreeGrafter"/>
</dbReference>
<dbReference type="CDD" id="cd08637">
    <property type="entry name" value="DNA_pol_A_pol_I_C"/>
    <property type="match status" value="1"/>
</dbReference>
<dbReference type="CDD" id="cd06140">
    <property type="entry name" value="DNA_polA_I_Bacillus_like_exo"/>
    <property type="match status" value="1"/>
</dbReference>
<feature type="domain" description="DNA-directed DNA polymerase family A palm" evidence="12">
    <location>
        <begin position="309"/>
        <end position="515"/>
    </location>
</feature>
<dbReference type="Gene3D" id="1.20.1060.10">
    <property type="entry name" value="Taq DNA Polymerase, Chain T, domain 4"/>
    <property type="match status" value="1"/>
</dbReference>
<dbReference type="InterPro" id="IPR002298">
    <property type="entry name" value="DNA_polymerase_A"/>
</dbReference>
<sequence>KSPISIYMELDKTNYHLASILALGLYDGQNAYYVKKDLINDSIKKLNKLEKYTYDLKKHLVALKKIKVNLENISFDSMIAAYLLNYNVKDDISYLANQFGYDIPFYEVISKAKKLGEETLKKLVSAKAKFIYETKEELEKEMKEEDCTYLFNEIEMPLSVVLAEMEYQGIRVDVNVLKSMNVEIEEKIKEISNKIYELAGCQFNISSPKQLGDILFTKLQIGKGKKTKSGYSTDKTILEKYKDRHPIVPLILEHRMLTKLQSTYIVGLENSILEDGKIHTIYTQTLTRTGRLSSIEPNLQNIPIRTTYGKLIRKAFIPEDGCILLSSDYSQIELRVFAHFSKVPNLVNAFKNDMDIHTQTAMDIFGVKKEDVTPLMRRQAKAVNFGILYGISSFGLAEDLGISVKEAKSFIDKYFETYSGIKNYMDSVVKDAYEKGYVTTIMNRKRKITELNNTNYMIRQQGERMALNTPIQGSSADILKKAMIDIYNKFKEKKLKSKMILQVHDELIFNVLKEEEDIVKKIVDDCMDNAYKLDVPLKVDIETGINWYDTK</sequence>
<keyword evidence="6 11" id="KW-0239">DNA-directed DNA polymerase</keyword>
<evidence type="ECO:0000256" key="10">
    <source>
        <dbReference type="NCBIfam" id="TIGR00593"/>
    </source>
</evidence>
<evidence type="ECO:0000256" key="5">
    <source>
        <dbReference type="ARBA" id="ARBA00022763"/>
    </source>
</evidence>
<keyword evidence="8 11" id="KW-0234">DNA repair</keyword>
<dbReference type="InterPro" id="IPR012337">
    <property type="entry name" value="RNaseH-like_sf"/>
</dbReference>
<keyword evidence="7 11" id="KW-0238">DNA-binding</keyword>
<reference evidence="13" key="1">
    <citation type="submission" date="2020-10" db="EMBL/GenBank/DDBJ databases">
        <authorList>
            <person name="Gilroy R."/>
        </authorList>
    </citation>
    <scope>NUCLEOTIDE SEQUENCE</scope>
    <source>
        <strain evidence="13">CHK193-30670</strain>
    </source>
</reference>
<organism evidence="13 14">
    <name type="scientific">Candidatus Aphodocola excrementigallinarum</name>
    <dbReference type="NCBI Taxonomy" id="2840670"/>
    <lineage>
        <taxon>Bacteria</taxon>
        <taxon>Bacillati</taxon>
        <taxon>Bacillota</taxon>
        <taxon>Bacilli</taxon>
        <taxon>Candidatus Aphodocola</taxon>
    </lineage>
</organism>
<dbReference type="EMBL" id="DVMT01000050">
    <property type="protein sequence ID" value="HIU40629.1"/>
    <property type="molecule type" value="Genomic_DNA"/>
</dbReference>
<feature type="non-terminal residue" evidence="13">
    <location>
        <position position="1"/>
    </location>
</feature>
<dbReference type="Proteomes" id="UP000824074">
    <property type="component" value="Unassembled WGS sequence"/>
</dbReference>
<evidence type="ECO:0000256" key="1">
    <source>
        <dbReference type="ARBA" id="ARBA00007705"/>
    </source>
</evidence>
<gene>
    <name evidence="11 13" type="primary">polA</name>
    <name evidence="13" type="ORF">IAB68_04955</name>
</gene>
<evidence type="ECO:0000256" key="4">
    <source>
        <dbReference type="ARBA" id="ARBA00022705"/>
    </source>
</evidence>
<dbReference type="FunFam" id="1.20.1060.10:FF:000001">
    <property type="entry name" value="DNA polymerase I"/>
    <property type="match status" value="1"/>
</dbReference>
<comment type="caution">
    <text evidence="13">The sequence shown here is derived from an EMBL/GenBank/DDBJ whole genome shotgun (WGS) entry which is preliminary data.</text>
</comment>
<evidence type="ECO:0000256" key="8">
    <source>
        <dbReference type="ARBA" id="ARBA00023204"/>
    </source>
</evidence>
<keyword evidence="5 11" id="KW-0227">DNA damage</keyword>
<evidence type="ECO:0000256" key="9">
    <source>
        <dbReference type="ARBA" id="ARBA00049244"/>
    </source>
</evidence>
<evidence type="ECO:0000259" key="12">
    <source>
        <dbReference type="SMART" id="SM00482"/>
    </source>
</evidence>
<keyword evidence="3 11" id="KW-0548">Nucleotidyltransferase</keyword>
<dbReference type="PRINTS" id="PR00868">
    <property type="entry name" value="DNAPOLI"/>
</dbReference>
<dbReference type="InterPro" id="IPR019760">
    <property type="entry name" value="DNA-dir_DNA_pol_A_CS"/>
</dbReference>
<proteinExistence type="inferred from homology"/>
<dbReference type="PANTHER" id="PTHR10133">
    <property type="entry name" value="DNA POLYMERASE I"/>
    <property type="match status" value="1"/>
</dbReference>
<dbReference type="EC" id="2.7.7.7" evidence="10 11"/>
<dbReference type="PROSITE" id="PS00447">
    <property type="entry name" value="DNA_POLYMERASE_A"/>
    <property type="match status" value="1"/>
</dbReference>
<comment type="similarity">
    <text evidence="1 11">Belongs to the DNA polymerase type-A family.</text>
</comment>
<dbReference type="InterPro" id="IPR001098">
    <property type="entry name" value="DNA-dir_DNA_pol_A_palm_dom"/>
</dbReference>
<dbReference type="InterPro" id="IPR036397">
    <property type="entry name" value="RNaseH_sf"/>
</dbReference>
<evidence type="ECO:0000313" key="14">
    <source>
        <dbReference type="Proteomes" id="UP000824074"/>
    </source>
</evidence>
<dbReference type="Pfam" id="PF00476">
    <property type="entry name" value="DNA_pol_A"/>
    <property type="match status" value="1"/>
</dbReference>
<reference evidence="13" key="2">
    <citation type="journal article" date="2021" name="PeerJ">
        <title>Extensive microbial diversity within the chicken gut microbiome revealed by metagenomics and culture.</title>
        <authorList>
            <person name="Gilroy R."/>
            <person name="Ravi A."/>
            <person name="Getino M."/>
            <person name="Pursley I."/>
            <person name="Horton D.L."/>
            <person name="Alikhan N.F."/>
            <person name="Baker D."/>
            <person name="Gharbi K."/>
            <person name="Hall N."/>
            <person name="Watson M."/>
            <person name="Adriaenssens E.M."/>
            <person name="Foster-Nyarko E."/>
            <person name="Jarju S."/>
            <person name="Secka A."/>
            <person name="Antonio M."/>
            <person name="Oren A."/>
            <person name="Chaudhuri R.R."/>
            <person name="La Ragione R."/>
            <person name="Hildebrand F."/>
            <person name="Pallen M.J."/>
        </authorList>
    </citation>
    <scope>NUCLEOTIDE SEQUENCE</scope>
    <source>
        <strain evidence="13">CHK193-30670</strain>
    </source>
</reference>
<protein>
    <recommendedName>
        <fullName evidence="10 11">DNA polymerase I</fullName>
        <ecNumber evidence="10 11">2.7.7.7</ecNumber>
    </recommendedName>
</protein>
<dbReference type="NCBIfam" id="TIGR00593">
    <property type="entry name" value="pola"/>
    <property type="match status" value="1"/>
</dbReference>
<dbReference type="Pfam" id="PF22619">
    <property type="entry name" value="DNA_polI_exo1"/>
    <property type="match status" value="1"/>
</dbReference>
<dbReference type="SMART" id="SM00482">
    <property type="entry name" value="POLAc"/>
    <property type="match status" value="1"/>
</dbReference>
<evidence type="ECO:0000256" key="7">
    <source>
        <dbReference type="ARBA" id="ARBA00023125"/>
    </source>
</evidence>
<dbReference type="InterPro" id="IPR018320">
    <property type="entry name" value="DNA_polymerase_1"/>
</dbReference>
<dbReference type="GO" id="GO:0003887">
    <property type="term" value="F:DNA-directed DNA polymerase activity"/>
    <property type="evidence" value="ECO:0007669"/>
    <property type="project" value="UniProtKB-UniRule"/>
</dbReference>
<dbReference type="InterPro" id="IPR043502">
    <property type="entry name" value="DNA/RNA_pol_sf"/>
</dbReference>
<dbReference type="GO" id="GO:0003677">
    <property type="term" value="F:DNA binding"/>
    <property type="evidence" value="ECO:0007669"/>
    <property type="project" value="UniProtKB-UniRule"/>
</dbReference>
<evidence type="ECO:0000256" key="6">
    <source>
        <dbReference type="ARBA" id="ARBA00022932"/>
    </source>
</evidence>